<gene>
    <name evidence="2" type="ORF">SIAM614_28846</name>
</gene>
<dbReference type="Proteomes" id="UP000004848">
    <property type="component" value="Unassembled WGS sequence"/>
</dbReference>
<name>A0P0Y9_ROSAI</name>
<evidence type="ECO:0000313" key="3">
    <source>
        <dbReference type="Proteomes" id="UP000004848"/>
    </source>
</evidence>
<dbReference type="eggNOG" id="ENOG50330QS">
    <property type="taxonomic scope" value="Bacteria"/>
</dbReference>
<dbReference type="EMBL" id="AAUW01000022">
    <property type="protein sequence ID" value="EAV41174.1"/>
    <property type="molecule type" value="Genomic_DNA"/>
</dbReference>
<sequence>MKQLELAVNRRTLVTSLAGTAVIAAAGSYSAAHAAEDNADFLFVQTSKSMAFDPATMTLTLKDVSPTTLFFSDRPERIAGNMTTAAFLPFWSEGTDSFLSDPPNADISVLEGDALRQSVVVLMDPRLEGNDLVYAVKTIEGELPATGENVSVFIDVIGMPMTPLSYAGARRRVYRRAYMYR</sequence>
<evidence type="ECO:0000313" key="2">
    <source>
        <dbReference type="EMBL" id="EAV41174.1"/>
    </source>
</evidence>
<dbReference type="PROSITE" id="PS51318">
    <property type="entry name" value="TAT"/>
    <property type="match status" value="1"/>
</dbReference>
<comment type="caution">
    <text evidence="2">The sequence shown here is derived from an EMBL/GenBank/DDBJ whole genome shotgun (WGS) entry which is preliminary data.</text>
</comment>
<dbReference type="RefSeq" id="WP_006938766.1">
    <property type="nucleotide sequence ID" value="NZ_AAUW01000022.1"/>
</dbReference>
<reference evidence="2 3" key="1">
    <citation type="submission" date="2006-05" db="EMBL/GenBank/DDBJ databases">
        <authorList>
            <person name="King G."/>
            <person name="Ferriera S."/>
            <person name="Johnson J."/>
            <person name="Kravitz S."/>
            <person name="Beeson K."/>
            <person name="Sutton G."/>
            <person name="Rogers Y.-H."/>
            <person name="Friedman R."/>
            <person name="Frazier M."/>
            <person name="Venter J.C."/>
        </authorList>
    </citation>
    <scope>NUCLEOTIDE SEQUENCE [LARGE SCALE GENOMIC DNA]</scope>
    <source>
        <strain evidence="3">ATCC 25650 / DSM 13394 / JCM 20685 / NBRC 16684 / NCIMB 2208 / IAM 12614 / B1</strain>
    </source>
</reference>
<protein>
    <submittedName>
        <fullName evidence="2">Uncharacterized protein</fullName>
    </submittedName>
</protein>
<organism evidence="2 3">
    <name type="scientific">Roseibium aggregatum (strain ATCC 25650 / DSM 13394 / JCM 20685 / NBRC 16684 / NCIMB 2208 / IAM 12614 / B1)</name>
    <name type="common">Stappia aggregata</name>
    <dbReference type="NCBI Taxonomy" id="384765"/>
    <lineage>
        <taxon>Bacteria</taxon>
        <taxon>Pseudomonadati</taxon>
        <taxon>Pseudomonadota</taxon>
        <taxon>Alphaproteobacteria</taxon>
        <taxon>Hyphomicrobiales</taxon>
        <taxon>Stappiaceae</taxon>
        <taxon>Roseibium</taxon>
    </lineage>
</organism>
<dbReference type="GeneID" id="68849134"/>
<proteinExistence type="predicted"/>
<keyword evidence="1" id="KW-0732">Signal</keyword>
<accession>A0P0Y9</accession>
<feature type="chain" id="PRO_5002627951" evidence="1">
    <location>
        <begin position="35"/>
        <end position="181"/>
    </location>
</feature>
<feature type="signal peptide" evidence="1">
    <location>
        <begin position="1"/>
        <end position="34"/>
    </location>
</feature>
<dbReference type="OrthoDB" id="424374at2"/>
<dbReference type="AlphaFoldDB" id="A0P0Y9"/>
<evidence type="ECO:0000256" key="1">
    <source>
        <dbReference type="SAM" id="SignalP"/>
    </source>
</evidence>
<dbReference type="InterPro" id="IPR006311">
    <property type="entry name" value="TAT_signal"/>
</dbReference>